<feature type="compositionally biased region" description="Basic and acidic residues" evidence="2">
    <location>
        <begin position="3574"/>
        <end position="3595"/>
    </location>
</feature>
<feature type="compositionally biased region" description="Basic and acidic residues" evidence="2">
    <location>
        <begin position="5614"/>
        <end position="5624"/>
    </location>
</feature>
<feature type="compositionally biased region" description="Polar residues" evidence="2">
    <location>
        <begin position="2193"/>
        <end position="2210"/>
    </location>
</feature>
<feature type="compositionally biased region" description="Acidic residues" evidence="2">
    <location>
        <begin position="1895"/>
        <end position="1908"/>
    </location>
</feature>
<feature type="region of interest" description="Disordered" evidence="2">
    <location>
        <begin position="6083"/>
        <end position="6121"/>
    </location>
</feature>
<feature type="compositionally biased region" description="Polar residues" evidence="2">
    <location>
        <begin position="2673"/>
        <end position="2682"/>
    </location>
</feature>
<feature type="region of interest" description="Disordered" evidence="2">
    <location>
        <begin position="2304"/>
        <end position="2330"/>
    </location>
</feature>
<feature type="compositionally biased region" description="Basic and acidic residues" evidence="2">
    <location>
        <begin position="2491"/>
        <end position="2504"/>
    </location>
</feature>
<feature type="region of interest" description="Disordered" evidence="2">
    <location>
        <begin position="6200"/>
        <end position="6225"/>
    </location>
</feature>
<feature type="region of interest" description="Disordered" evidence="2">
    <location>
        <begin position="5460"/>
        <end position="5481"/>
    </location>
</feature>
<feature type="region of interest" description="Disordered" evidence="2">
    <location>
        <begin position="2642"/>
        <end position="2695"/>
    </location>
</feature>
<feature type="region of interest" description="Disordered" evidence="2">
    <location>
        <begin position="5217"/>
        <end position="5317"/>
    </location>
</feature>
<feature type="region of interest" description="Disordered" evidence="2">
    <location>
        <begin position="1524"/>
        <end position="1620"/>
    </location>
</feature>
<feature type="compositionally biased region" description="Acidic residues" evidence="2">
    <location>
        <begin position="5221"/>
        <end position="5230"/>
    </location>
</feature>
<feature type="region of interest" description="Disordered" evidence="2">
    <location>
        <begin position="3178"/>
        <end position="3218"/>
    </location>
</feature>
<feature type="compositionally biased region" description="Basic and acidic residues" evidence="2">
    <location>
        <begin position="3521"/>
        <end position="3531"/>
    </location>
</feature>
<feature type="region of interest" description="Disordered" evidence="2">
    <location>
        <begin position="3709"/>
        <end position="3732"/>
    </location>
</feature>
<feature type="compositionally biased region" description="Basic and acidic residues" evidence="2">
    <location>
        <begin position="3348"/>
        <end position="3364"/>
    </location>
</feature>
<feature type="compositionally biased region" description="Basic and acidic residues" evidence="2">
    <location>
        <begin position="5873"/>
        <end position="5883"/>
    </location>
</feature>
<feature type="compositionally biased region" description="Basic and acidic residues" evidence="2">
    <location>
        <begin position="1748"/>
        <end position="1757"/>
    </location>
</feature>
<dbReference type="Proteomes" id="UP000655225">
    <property type="component" value="Unassembled WGS sequence"/>
</dbReference>
<feature type="compositionally biased region" description="Polar residues" evidence="2">
    <location>
        <begin position="3787"/>
        <end position="3800"/>
    </location>
</feature>
<sequence>MEEEAKELRCGQFDMIGKESSLQELHKVEAGLNLPPETVENSTKTEESQVSTDIKNEPLNPVIEGKIGTSEGEIFLESPSLAKVAFEETCTESEDGQAHEVSSWIEKNKRDNETKLQKDQKAVEKIHVTERDNIDAFVKQVSVDMSLKISKEEVELMEDAELPLEEENIDEYMGEKLPHLPITPALVEPNLHEGKMGSVESEDMEQEKQREKRPTDKSDTETILETSLQKSKTKEVNLKVDEVNETPNEEESPNQDVETTVDQQASTEENLQSIEVEKAASGSQKDEIGGKKTGEDTDLESREQVLETIEATSGHNQQAPSHTPDFIGDRLNADVGTVTEACNNVESLDTYFGTDTAHIKQDVEETNFQGVEGNGPENSSNLVGMEKGPENIKPSQKIENEKQEWEEISQDSIRASSVSTDMASPNIQNDEEILEKGVGINDKLDSRMVTIVTEKTSLQKVEPEISGKHEEVSSLALEEKSQETVDSNEKMKDKIPIEDEIQDKINPKTPTQTTRDTCPGEGEKLDWTEASIKENKNKEGFPVTVAEDIIDITDIIMDKENIEKGGVEESELLQKDEPERDKLERSMKEMHEDIEIAPSSADAEKNTRVKEEPIKNHEESFKEEKKRGETNDTDETEDKIPKGEDLKPVDLSGKIERMEVEIPNKNTDDLPITHLLVEETAQKVGKKSEDVFNLEPEEQRHDENGASPEEEKHIEEASEVSKSMQSTTFEQEKTTDEESTLGFKLQTNEIEVEKQKAASELDSEEKLESPNAGENIEEALIKKEGTSDADLHKIETKCDETEKRTIEEEDPIKNNITVRDGDELVEKIHRKNEKELNIVEEAAPELNGEDQSYKTYDVVKTAKNESIQTEVYEAPKIASASEDTKKQIIEEEGTITDLSPESIGEESVKSSQEEPKEAEKPKGEVYEELETDGVGDDIEEHIIEEDDVVKAQSAVSIGEEKVKESSQEDEKQAKMPKEQMSETLKTASTGEGIEKQILEEDCSVKGHFEVFVREEKVKESSPEDGNDANNLEGEVSEELETAVAAKDTEKQIQEIGTVKDHSTVSIGEETVKESSQENENQLQKDQTAVEEMHVITERDNIGAFIKQVSVDMSLKNSKEDVELMEASKLPLEEENIEEYMGEKLPYLPITPALVDTSIQEGEMGSGESEIMELEKQREKRTTDNIDTQTVLKTSLQKSKTKEVNLKVDEVKETPKEEEIPNQDVETIVDQQASTEESVQSIEAEKAASGSQKDDIGGKKTAEDTDLESREQVLETIEATSGQNQQAPSPTLDIIGDRLNADVGTVTEACNNGESIDTDFGTNTAHIKQDVEETSFKGVEGNGPENSSNLVGMEKGPETINPSEKIQNEKQEREEISQDSTRASSISMDMASSNIQNDEELLEKGVGINDKLDSPSVTMVKECTSLQKVEPEIGWKLEEASSLALEEKGQQKIDSSEKMKDDIPIEDEIQDKNPETLTQTPQDTYQGDGENLDLTEASIKENKDKEGFPVAVAEDIIDITDIVKTKENIEKGDSNDVEEPELLQKDETERNKLERSLNVMHEDIETAPSSADTEKSTVVKEEPIKNLKESFKEERKEDETNDTDETKENKIPKGEDLKPVDLSEKIDSTEAEIPNKNTDDLPITHLLVEETAQKVGKKSEDVFNFEPEERHEENGASPEEEKHIEEASEVSKSMESTTFEQEKTTDEEPTLGLNLQTSEMEVEKLKKASELDSEEKLESINAGENTEEELIKKEETSDADLHKIETKCDETEKRTIEEEGPIKDYIAVCDGDELVKKSHQKNEKELNSVEEATLELDGEDQSYKTYNAAKTAKNESIQKEVYEGPQIASISEDTKKQNIEEEGTITGLSPESIGEESVKSSQEEQKEAEKPKGEVYEEFETDGTVGDDMEEHKIEEDDAVKDQSAVSIGEEKVKESSREEEKEVKMPEERMSETLKTASSGEGIEKQILEEDCVVKGHFAVSIGEETVKESSPKDGNDVNDLEGKVFEELETAGAAKDTVRQIQEIGTVKDHSTVSTGEETVKESSQENETQLQKDQTAVEEIYVITERDNIDAFVKQVSVDMSLKNSKEDVELMEASELPLEEENIEEYMGEKLPHLPITPALVDPSLQEGEKVSGESEIMEQEKQREKRTTDNTDTETVIETSLQKSKTKEVNLRVDEVNETPKEEEIPNQDVETTGNLQASTEENLQSIEAEKAASGSQKDEIGGKKTAENTELESREQVLETIEGTSGHNQRAPSHTPDFIGDILNADVGTVTEACNNGERIDTNFGTNTAHIKQDVEETSFQGVEGNGPENSSNLVGMEKGPETINPSEQIENEKQEREEISQDSIIVSSISIDMASPKIQNDEELLEKWVGINDKLDSPSVTMVKECTSLQKVEPEIGGKLEEVSSLAWEEKGQEKIDLSEKMEDDIPIEDEIKDKNNPETPTQTSQDTYQGEGENLDLTEASIKENKDEEGFSVTVTEDIIDITDVVKTKENIEKGDSNDVEEPELLQKDEPKRDKLERSLNVMHNDIETAPSSADTEKSTRVKEEPIKNLEEKFKEERKEDETNDTDDTKENKIPKGEVQAFTNVASALQDLKPVDLSEKKESMEVEIPNKNTDDLPITHLLVEETAQKIGKKSEEVFNFEPEEQGHEENRASPEKEKHIEEASEVSKSMESTIFEQEKTTDGEPTLGLTLQTSEMEVQKLKKASELDSEENLKSINAGENIEEELIKIVGSSDADLHKIETKCDEIEKRTIEEEGSIKDYSTVSDGDEMVEKSHQKNEKVQNSVEETAPELNSEDQSYKTYDASKTAKNESIHKEVYEGPKIASTSEDTKKQIMEEEGTLTGLSPESIGEESVKSSQEEQKEADKPKGEVYEELETAGVVDDIEENIIEEDDAVKDQSAVSIGEETFQESSQENEKEAKMPEDLEYMSETLKTANSGEGIKKQILEEDCAVKGHFAESVGEEIVKESSPEDGKDAKDLEGEVFEELETAGAAKDTVKQIQGIGTVKDHSTVSIGEETVKESSQEDEPPSVLQVSEERETDGAGEDTEKQIIKEDGTIKDLSSLNLGEETIKENYQEDEKEAKRLKGEVKDSDLVSIEKNFEATGSTEETEKVTLKNEENPNKNPDIPSNVEASGEEILPKESSEKAAETSCLVSEVSKKQNIEEILEKAETTSDKLDTASVTGVTEETSLQETEPEGKELVGTSDLASQEKGLETIETRTSLQGEDAKSVKIEEISKNVDKEILTAEKPEADEAEQEIKYEVLAGDRGAVLKSEDQGVETTTETEIATGKTPLDDKLQENLQGSSTLLLKKQEQDSIDGSKKIRDETQDENPETPFVSHTIEEMSVHKEEEPRNPEEVSEVGFEDIGKETPNEELQKDEYLEKNIYESKESDAMLEREKTTELTEASESSIWMALVDEEMLELGLEKNILEGEKPFDEESKGLETMGACADTEKDILEQEDSVKTPEECFKESMNIEDAAVELEAVGHSHETNEVADTTNNQTLPVENLEAIDPSKRLEKDFESMAEDPSSETLPETKETKIEENSDAISDQKVVSIENQMIGETFQKETKERIEETEPKLQAEDQSNKTNQANESTKNTILNEEEPQGVEKVDESEKIKKQIIEEEEATKVLETTGACANTEEDMLKKEDFVKNLEDNFKECMETEDTVVELEAKGHSHKNNEASDTTNNETLLVEDLEAINSGEKLERTSESMAKEKSNETIPKIKKAKIEEDNEAVTDQKVLSVENQIVGERFQEEERGRTTETEPKLEAEDHGNKTNMDNESTKNTILTEEEVKKADECDNIKKHIPEEKEAPKGLETTGACADIEKDILEQEDSIKNFEYSFKEGVEVEDTIVELGTDGQSYETNEASNTINNQTLLIENIKAIYLGEKLKRGSESMAEDQSNETLLETKETKIEEDNEVVKDQKSMSVEKQMIGERFQEEEKWRIEETVPKLEAKDQSKKPNHAHKSIRNAILSEEVPKGVEIVDESENIEKQIMREEAAKDLETIVECADTEKDNLEDNFKECTEIEDVAVDLEAKGHSHETNETSDTTNNETLLVEVPQEVEKVYECENIKKYITKEEETPEGLETTGACADIKKDIIEQEDSIKNLEDSFKEGLKVENAAIELGVEGHSHETNEASETMKNNQTLLVENIEVIYPGEKLESDSGSMAEDQSNETLPETTETKIEGDNEAVNNQRAVSLENQMIGERFQEEEKGRIEETKPKLEAEDQTNKTNHTNESIQNAILSKEVPKGIEKVDESENIKKQITEEEEAAKGLETIVECADTEKDVLKQEDLVKSLEDNFKECTETEDATVELEAKGHSYETDEASNTTNNETLLVEDLEVINLGEKFKRTFESMAEEKSNETIPKIKDAKIEEDNEAVKDQKAVYVGNQMIGKRLQEEGGCIKETEPKLEAGDQCNKTNIDNESTKNTILIEKVPQEVEKVDECENIQKHITGEEEIPEDLESPGACADIKKDILEQEDSGKNLKDLFKEGVKVKDATVELGAEGQSHETNEAFDTINNQTLLIENIEAIYPGENLERDFESMVEDQSNETLPETKETKIEDDKEAINDQKAMSVENQMIGERFQEEVWRIEETKPKLEAEDQTNKTHHANESIKDAILSEEVLQGIEKADESEKIKKQITKEEEASKGLEKIVECANTEKEILKQEYSIKNLEDNFKECMETKDAAIELEVEDHSHETNEASDTTNNESLVVEDLEAINPGEKLERTSESMAEEKSNETIPEIREAKIEENNEDVKDQNVVTVDNQVIGERLQEEERERTKETKPKLEAEDYSNKTNKDNESTTNTILIEEVPQEVEKVDECENIKKNIIEEEEAPKGLETSGACVDIGNDILKQEHSVKNLKDSFKEGVKIEDAVVELGADGQSYETNEASGTINNQTLLVEILNVTNLASVKQNIEAIYPGEKQKRDFESMAEDQSIEALAKTKETKIEEDSEAVKDQKVVFVENQMMGERFQEENGRNEETIPKLEEDGQTSKTNHTNENIKNTILSEEVPQGIENVDESENIKKQITKEEGASKGLEKIVECSDTEKDILKQKDFVKNLTEDAVVELEAEDHSHKTNEAFDTTNNEPLLVEVPQEVEKADECENINKHITKEEEALKGLETTGACADIEKDIIEQEDSIKNLEDSFKEGLKVENAAIELGVEGHSHETNEASETMNNQTLLVENIEAVYPGEKLESDSESMAEDQSNETLPETKETKIREDREAVKDQEAMTVENQMIGERFQKEEKWRTEQTETKLEAKDHSNKTNNANESIKKTSLTEEAPRGVEEADESENIKKQIIEKEVLSKDLHTVSIGEETVNEVRSSYHLSTKQNFKGTESDEDIEMVNLKDDGDPNKKPEASPVKEASEDEIIQKEGSEKLVGVSSLVSKVSKENIKEISEATYNRNDTAFVTVLTEVTSLQEAEPEGEKFVEAFDTGSDEKSLGTVETVETSLQGEEVESVKLDETCELVSQIPTVEGENTYKESLTVEKLDADEAEEEIRRISHTVSESENQCFEATAEAENRAGWTLAEDKSEEKLQKLSSSLISEERELGMTTTIEKIEDEILTEDETQEKKNLEVPFVMETTEETCLQKEEPRELEASEMGFEDIKENPNEEPKVKEGEKLDEASKLDTKTHIAETKAADSLLERENIAELSEPREKSVNGTSKEEEVLEVGQQKDESEAKKPEKSFGRVCEELETGGASTDMEKNVQEIYGHLKNPEENSEEDGNAGEINSVHDSTENGNPKEENFEAIDLGKRFGTEEEENPNKNTDDLPITHSSVEETSVGGKCEEASNLEPEKIERASESVSEVQSCETSTETEIKEYGDIAKDQDTVSAGNGRVGQSFQEDEKKGEHIEEALSELEGEEDKCEKKTEADENSKNEISTDEITEVKEAAKEPYLISLGEETVKESHKENEMKGKKIEEAATKLDLEDQSCEIKAEEDQGEKKNESNKNAKNGTLNEELSEGVKKAAASDNIEKWSKEPYLVSVGEETVTESHQEDAKKGKQVEEAAAKLDLEDQSDETICRNDTKETKILKEEVKSPDLVLVEPDIETIGSNDKIETVITKDEEDPNGDLDGPPATNSPGEKAPQGKVGDKLKEVFELVPEEPIHETIETNEENMQIATEDTACPEGIMEIEKLKNVSSELAYNPHNIAEGLNLKDQEVQTNKTVASPFAEGSQEELPEKGDEITEDGKSQGLVFDKHITAEVRIPIEEREGKDIKDEVSLKTIGIENTTNGEYPQTNIDASSVLQASVEEILIKGHEKKLNEDKFHKTRRANDIGEPQIPKQEQAPVLLSVEQTTAERCIIDDSEELDNTSNLVLEEQGNSNNDLVSEAQIHESLETKSRNLEDAVSLNEKVDVLSHIQPSGKEISQKADRMELAEANEITQSIEKPEKASDATSEEQTLGEADPTESTETKISPGNKDISSRPQDPVAKTLQKAEVEDQEKRKALETESEVSAVERGGEKRMDDEAQETVDESKPMDTDMVSLSDLVQRSTKKTLQMDGHLTEDKKTTVGKKEMQTEDAETVQVEEAKTNEEDKDDEGEEENEHKKEVSGSDDPVMVEASRDVDVKPMHKKSHNIFSGVGSKVKHSIAKVKKAITCTSSYPKPLSPK</sequence>
<feature type="compositionally biased region" description="Polar residues" evidence="2">
    <location>
        <begin position="1689"/>
        <end position="1698"/>
    </location>
</feature>
<feature type="compositionally biased region" description="Acidic residues" evidence="2">
    <location>
        <begin position="5884"/>
        <end position="5893"/>
    </location>
</feature>
<feature type="compositionally biased region" description="Polar residues" evidence="2">
    <location>
        <begin position="1474"/>
        <end position="1484"/>
    </location>
</feature>
<feature type="compositionally biased region" description="Polar residues" evidence="2">
    <location>
        <begin position="4206"/>
        <end position="4217"/>
    </location>
</feature>
<feature type="region of interest" description="Disordered" evidence="2">
    <location>
        <begin position="33"/>
        <end position="57"/>
    </location>
</feature>
<feature type="compositionally biased region" description="Basic and acidic residues" evidence="2">
    <location>
        <begin position="3145"/>
        <end position="3155"/>
    </location>
</feature>
<feature type="compositionally biased region" description="Basic and acidic residues" evidence="2">
    <location>
        <begin position="562"/>
        <end position="594"/>
    </location>
</feature>
<feature type="compositionally biased region" description="Basic and acidic residues" evidence="2">
    <location>
        <begin position="2542"/>
        <end position="2583"/>
    </location>
</feature>
<feature type="region of interest" description="Disordered" evidence="2">
    <location>
        <begin position="91"/>
        <end position="113"/>
    </location>
</feature>
<evidence type="ECO:0000256" key="2">
    <source>
        <dbReference type="SAM" id="MobiDB-lite"/>
    </source>
</evidence>
<feature type="compositionally biased region" description="Basic and acidic residues" evidence="2">
    <location>
        <begin position="5265"/>
        <end position="5288"/>
    </location>
</feature>
<evidence type="ECO:0000313" key="4">
    <source>
        <dbReference type="Proteomes" id="UP000655225"/>
    </source>
</evidence>
<feature type="compositionally biased region" description="Basic and acidic residues" evidence="2">
    <location>
        <begin position="232"/>
        <end position="242"/>
    </location>
</feature>
<feature type="compositionally biased region" description="Basic and acidic residues" evidence="2">
    <location>
        <begin position="1541"/>
        <end position="1563"/>
    </location>
</feature>
<feature type="compositionally biased region" description="Basic and acidic residues" evidence="2">
    <location>
        <begin position="2130"/>
        <end position="2153"/>
    </location>
</feature>
<feature type="compositionally biased region" description="Basic and acidic residues" evidence="2">
    <location>
        <begin position="2401"/>
        <end position="2427"/>
    </location>
</feature>
<feature type="region of interest" description="Disordered" evidence="2">
    <location>
        <begin position="5606"/>
        <end position="6001"/>
    </location>
</feature>
<feature type="compositionally biased region" description="Polar residues" evidence="2">
    <location>
        <begin position="410"/>
        <end position="428"/>
    </location>
</feature>
<feature type="region of interest" description="Disordered" evidence="2">
    <location>
        <begin position="2401"/>
        <end position="2586"/>
    </location>
</feature>
<feature type="compositionally biased region" description="Polar residues" evidence="2">
    <location>
        <begin position="720"/>
        <end position="729"/>
    </location>
</feature>
<feature type="compositionally biased region" description="Basic and acidic residues" evidence="2">
    <location>
        <begin position="461"/>
        <end position="506"/>
    </location>
</feature>
<feature type="compositionally biased region" description="Basic and acidic residues" evidence="2">
    <location>
        <begin position="2651"/>
        <end position="2669"/>
    </location>
</feature>
<organism evidence="3 4">
    <name type="scientific">Tetracentron sinense</name>
    <name type="common">Spur-leaf</name>
    <dbReference type="NCBI Taxonomy" id="13715"/>
    <lineage>
        <taxon>Eukaryota</taxon>
        <taxon>Viridiplantae</taxon>
        <taxon>Streptophyta</taxon>
        <taxon>Embryophyta</taxon>
        <taxon>Tracheophyta</taxon>
        <taxon>Spermatophyta</taxon>
        <taxon>Magnoliopsida</taxon>
        <taxon>Trochodendrales</taxon>
        <taxon>Trochodendraceae</taxon>
        <taxon>Tetracentron</taxon>
    </lineage>
</organism>
<feature type="compositionally biased region" description="Polar residues" evidence="2">
    <location>
        <begin position="2157"/>
        <end position="2167"/>
    </location>
</feature>
<feature type="region of interest" description="Disordered" evidence="2">
    <location>
        <begin position="3758"/>
        <end position="3804"/>
    </location>
</feature>
<feature type="compositionally biased region" description="Basic and acidic residues" evidence="2">
    <location>
        <begin position="396"/>
        <end position="405"/>
    </location>
</feature>
<feature type="compositionally biased region" description="Basic and acidic residues" evidence="2">
    <location>
        <begin position="284"/>
        <end position="305"/>
    </location>
</feature>
<feature type="compositionally biased region" description="Polar residues" evidence="2">
    <location>
        <begin position="5347"/>
        <end position="5360"/>
    </location>
</feature>
<feature type="compositionally biased region" description="Basic and acidic residues" evidence="2">
    <location>
        <begin position="3042"/>
        <end position="3057"/>
    </location>
</feature>
<feature type="compositionally biased region" description="Polar residues" evidence="2">
    <location>
        <begin position="1184"/>
        <end position="1197"/>
    </location>
</feature>
<feature type="compositionally biased region" description="Basic and acidic residues" evidence="2">
    <location>
        <begin position="4223"/>
        <end position="4245"/>
    </location>
</feature>
<accession>A0A834YFF9</accession>
<feature type="compositionally biased region" description="Polar residues" evidence="2">
    <location>
        <begin position="2444"/>
        <end position="2455"/>
    </location>
</feature>
<feature type="compositionally biased region" description="Basic and acidic residues" evidence="2">
    <location>
        <begin position="4742"/>
        <end position="4777"/>
    </location>
</feature>
<feature type="region of interest" description="Disordered" evidence="2">
    <location>
        <begin position="4176"/>
        <end position="4261"/>
    </location>
</feature>
<feature type="compositionally biased region" description="Basic and acidic residues" evidence="2">
    <location>
        <begin position="3318"/>
        <end position="3334"/>
    </location>
</feature>
<feature type="compositionally biased region" description="Basic and acidic residues" evidence="2">
    <location>
        <begin position="958"/>
        <end position="980"/>
    </location>
</feature>
<feature type="compositionally biased region" description="Basic and acidic residues" evidence="2">
    <location>
        <begin position="1365"/>
        <end position="1375"/>
    </location>
</feature>
<feature type="coiled-coil region" evidence="1">
    <location>
        <begin position="4666"/>
        <end position="4709"/>
    </location>
</feature>
<feature type="region of interest" description="Disordered" evidence="2">
    <location>
        <begin position="367"/>
        <end position="434"/>
    </location>
</feature>
<dbReference type="PANTHER" id="PTHR35511:SF2">
    <property type="entry name" value="A-KINASE ANCHOR-LIKE PROTEIN"/>
    <property type="match status" value="1"/>
</dbReference>
<dbReference type="EMBL" id="JABCRI010000023">
    <property type="protein sequence ID" value="KAF8378240.1"/>
    <property type="molecule type" value="Genomic_DNA"/>
</dbReference>
<feature type="compositionally biased region" description="Basic and acidic residues" evidence="2">
    <location>
        <begin position="754"/>
        <end position="768"/>
    </location>
</feature>
<feature type="compositionally biased region" description="Basic and acidic residues" evidence="2">
    <location>
        <begin position="2777"/>
        <end position="2787"/>
    </location>
</feature>
<feature type="region of interest" description="Disordered" evidence="2">
    <location>
        <begin position="3108"/>
        <end position="3157"/>
    </location>
</feature>
<feature type="compositionally biased region" description="Basic and acidic residues" evidence="2">
    <location>
        <begin position="1199"/>
        <end position="1218"/>
    </location>
</feature>
<feature type="region of interest" description="Disordered" evidence="2">
    <location>
        <begin position="183"/>
        <end position="330"/>
    </location>
</feature>
<keyword evidence="1" id="KW-0175">Coiled coil</keyword>
<feature type="compositionally biased region" description="Basic and acidic residues" evidence="2">
    <location>
        <begin position="1524"/>
        <end position="1533"/>
    </location>
</feature>
<feature type="region of interest" description="Disordered" evidence="2">
    <location>
        <begin position="1651"/>
        <end position="1757"/>
    </location>
</feature>
<feature type="compositionally biased region" description="Basic and acidic residues" evidence="2">
    <location>
        <begin position="5763"/>
        <end position="5797"/>
    </location>
</feature>
<feature type="compositionally biased region" description="Basic and acidic residues" evidence="2">
    <location>
        <begin position="2859"/>
        <end position="2878"/>
    </location>
</feature>
<feature type="region of interest" description="Disordered" evidence="2">
    <location>
        <begin position="4714"/>
        <end position="4824"/>
    </location>
</feature>
<evidence type="ECO:0008006" key="5">
    <source>
        <dbReference type="Google" id="ProtNLM"/>
    </source>
</evidence>
<feature type="compositionally biased region" description="Basic and acidic residues" evidence="2">
    <location>
        <begin position="6209"/>
        <end position="6225"/>
    </location>
</feature>
<dbReference type="OrthoDB" id="771720at2759"/>
<feature type="compositionally biased region" description="Acidic residues" evidence="2">
    <location>
        <begin position="243"/>
        <end position="253"/>
    </location>
</feature>
<feature type="compositionally biased region" description="Basic and acidic residues" evidence="2">
    <location>
        <begin position="5631"/>
        <end position="5694"/>
    </location>
</feature>
<feature type="compositionally biased region" description="Polar residues" evidence="2">
    <location>
        <begin position="6342"/>
        <end position="6358"/>
    </location>
</feature>
<feature type="compositionally biased region" description="Polar residues" evidence="2">
    <location>
        <begin position="4179"/>
        <end position="4195"/>
    </location>
</feature>
<feature type="compositionally biased region" description="Basic and acidic residues" evidence="2">
    <location>
        <begin position="206"/>
        <end position="220"/>
    </location>
</feature>
<name>A0A834YFF9_TETSI</name>
<feature type="compositionally biased region" description="Basic and acidic residues" evidence="2">
    <location>
        <begin position="1497"/>
        <end position="1506"/>
    </location>
</feature>
<feature type="region of interest" description="Disordered" evidence="2">
    <location>
        <begin position="683"/>
        <end position="740"/>
    </location>
</feature>
<feature type="region of interest" description="Disordered" evidence="2">
    <location>
        <begin position="3015"/>
        <end position="3057"/>
    </location>
</feature>
<feature type="region of interest" description="Disordered" evidence="2">
    <location>
        <begin position="1831"/>
        <end position="1963"/>
    </location>
</feature>
<feature type="compositionally biased region" description="Polar residues" evidence="2">
    <location>
        <begin position="3187"/>
        <end position="3200"/>
    </location>
</feature>
<feature type="compositionally biased region" description="Basic and acidic residues" evidence="2">
    <location>
        <begin position="2512"/>
        <end position="2525"/>
    </location>
</feature>
<feature type="compositionally biased region" description="Basic and acidic residues" evidence="2">
    <location>
        <begin position="3116"/>
        <end position="3128"/>
    </location>
</feature>
<feature type="region of interest" description="Disordered" evidence="2">
    <location>
        <begin position="3521"/>
        <end position="3625"/>
    </location>
</feature>
<feature type="compositionally biased region" description="Basic and acidic residues" evidence="2">
    <location>
        <begin position="1831"/>
        <end position="1841"/>
    </location>
</feature>
<feature type="compositionally biased region" description="Acidic residues" evidence="2">
    <location>
        <begin position="6566"/>
        <end position="6575"/>
    </location>
</feature>
<feature type="compositionally biased region" description="Basic and acidic residues" evidence="2">
    <location>
        <begin position="1928"/>
        <end position="1952"/>
    </location>
</feature>
<feature type="compositionally biased region" description="Basic and acidic residues" evidence="2">
    <location>
        <begin position="697"/>
        <end position="716"/>
    </location>
</feature>
<feature type="compositionally biased region" description="Basic and acidic residues" evidence="2">
    <location>
        <begin position="5296"/>
        <end position="5317"/>
    </location>
</feature>
<gene>
    <name evidence="3" type="ORF">HHK36_029579</name>
</gene>
<feature type="compositionally biased region" description="Basic and acidic residues" evidence="2">
    <location>
        <begin position="6398"/>
        <end position="6407"/>
    </location>
</feature>
<feature type="region of interest" description="Disordered" evidence="2">
    <location>
        <begin position="6017"/>
        <end position="6042"/>
    </location>
</feature>
<feature type="compositionally biased region" description="Basic and acidic residues" evidence="2">
    <location>
        <begin position="3543"/>
        <end position="3552"/>
    </location>
</feature>
<feature type="region of interest" description="Disordered" evidence="2">
    <location>
        <begin position="943"/>
        <end position="992"/>
    </location>
</feature>
<feature type="region of interest" description="Disordered" evidence="2">
    <location>
        <begin position="562"/>
        <end position="652"/>
    </location>
</feature>
<feature type="compositionally biased region" description="Basic and acidic residues" evidence="2">
    <location>
        <begin position="1720"/>
        <end position="1737"/>
    </location>
</feature>
<feature type="compositionally biased region" description="Basic and acidic residues" evidence="2">
    <location>
        <begin position="1440"/>
        <end position="1462"/>
    </location>
</feature>
<feature type="coiled-coil region" evidence="1">
    <location>
        <begin position="5517"/>
        <end position="5575"/>
    </location>
</feature>
<feature type="compositionally biased region" description="Basic and acidic residues" evidence="2">
    <location>
        <begin position="906"/>
        <end position="925"/>
    </location>
</feature>
<feature type="compositionally biased region" description="Basic and acidic residues" evidence="2">
    <location>
        <begin position="5235"/>
        <end position="5253"/>
    </location>
</feature>
<feature type="region of interest" description="Disordered" evidence="2">
    <location>
        <begin position="6392"/>
        <end position="6604"/>
    </location>
</feature>
<feature type="compositionally biased region" description="Basic and acidic residues" evidence="2">
    <location>
        <begin position="5701"/>
        <end position="5720"/>
    </location>
</feature>
<feature type="region of interest" description="Disordered" evidence="2">
    <location>
        <begin position="6336"/>
        <end position="6365"/>
    </location>
</feature>
<reference evidence="3 4" key="1">
    <citation type="submission" date="2020-04" db="EMBL/GenBank/DDBJ databases">
        <title>Plant Genome Project.</title>
        <authorList>
            <person name="Zhang R.-G."/>
        </authorList>
    </citation>
    <scope>NUCLEOTIDE SEQUENCE [LARGE SCALE GENOMIC DNA]</scope>
    <source>
        <strain evidence="3">YNK0</strain>
        <tissue evidence="3">Leaf</tissue>
    </source>
</reference>
<feature type="compositionally biased region" description="Basic and acidic residues" evidence="2">
    <location>
        <begin position="5894"/>
        <end position="5906"/>
    </location>
</feature>
<feature type="compositionally biased region" description="Basic and acidic residues" evidence="2">
    <location>
        <begin position="1875"/>
        <end position="1894"/>
    </location>
</feature>
<feature type="compositionally biased region" description="Basic and acidic residues" evidence="2">
    <location>
        <begin position="5814"/>
        <end position="5830"/>
    </location>
</feature>
<feature type="compositionally biased region" description="Basic and acidic residues" evidence="2">
    <location>
        <begin position="1172"/>
        <end position="1183"/>
    </location>
</feature>
<feature type="compositionally biased region" description="Polar residues" evidence="2">
    <location>
        <begin position="2047"/>
        <end position="2056"/>
    </location>
</feature>
<feature type="compositionally biased region" description="Polar residues" evidence="2">
    <location>
        <begin position="1228"/>
        <end position="1240"/>
    </location>
</feature>
<feature type="coiled-coil region" evidence="1">
    <location>
        <begin position="4274"/>
        <end position="4317"/>
    </location>
</feature>
<feature type="compositionally biased region" description="Basic and acidic residues" evidence="2">
    <location>
        <begin position="3763"/>
        <end position="3786"/>
    </location>
</feature>
<feature type="compositionally biased region" description="Basic and acidic residues" evidence="2">
    <location>
        <begin position="6021"/>
        <end position="6042"/>
    </location>
</feature>
<feature type="compositionally biased region" description="Basic and acidic residues" evidence="2">
    <location>
        <begin position="5845"/>
        <end position="5858"/>
    </location>
</feature>
<feature type="compositionally biased region" description="Basic and acidic residues" evidence="2">
    <location>
        <begin position="2813"/>
        <end position="2826"/>
    </location>
</feature>
<feature type="compositionally biased region" description="Acidic residues" evidence="2">
    <location>
        <begin position="2879"/>
        <end position="2901"/>
    </location>
</feature>
<feature type="compositionally biased region" description="Basic and acidic residues" evidence="2">
    <location>
        <begin position="638"/>
        <end position="652"/>
    </location>
</feature>
<feature type="region of interest" description="Disordered" evidence="2">
    <location>
        <begin position="1333"/>
        <end position="1388"/>
    </location>
</feature>
<proteinExistence type="predicted"/>
<feature type="compositionally biased region" description="Basic and acidic residues" evidence="2">
    <location>
        <begin position="3714"/>
        <end position="3729"/>
    </location>
</feature>
<feature type="compositionally biased region" description="Basic and acidic residues" evidence="2">
    <location>
        <begin position="602"/>
        <end position="630"/>
    </location>
</feature>
<dbReference type="OMA" id="TETIMDE"/>
<feature type="region of interest" description="Disordered" evidence="2">
    <location>
        <begin position="461"/>
        <end position="523"/>
    </location>
</feature>
<feature type="compositionally biased region" description="Polar residues" evidence="2">
    <location>
        <begin position="3596"/>
        <end position="3610"/>
    </location>
</feature>
<evidence type="ECO:0000313" key="3">
    <source>
        <dbReference type="EMBL" id="KAF8378240.1"/>
    </source>
</evidence>
<dbReference type="PANTHER" id="PTHR35511">
    <property type="entry name" value="A-KINASE ANCHOR-LIKE PROTEIN"/>
    <property type="match status" value="1"/>
</dbReference>
<comment type="caution">
    <text evidence="3">The sequence shown here is derived from an EMBL/GenBank/DDBJ whole genome shotgun (WGS) entry which is preliminary data.</text>
</comment>
<feature type="region of interest" description="Disordered" evidence="2">
    <location>
        <begin position="2762"/>
        <end position="2929"/>
    </location>
</feature>
<feature type="compositionally biased region" description="Basic and acidic residues" evidence="2">
    <location>
        <begin position="3373"/>
        <end position="3387"/>
    </location>
</feature>
<feature type="compositionally biased region" description="Basic and acidic residues" evidence="2">
    <location>
        <begin position="1571"/>
        <end position="1620"/>
    </location>
</feature>
<feature type="compositionally biased region" description="Basic and acidic residues" evidence="2">
    <location>
        <begin position="1651"/>
        <end position="1685"/>
    </location>
</feature>
<feature type="compositionally biased region" description="Basic and acidic residues" evidence="2">
    <location>
        <begin position="5932"/>
        <end position="5979"/>
    </location>
</feature>
<feature type="region of interest" description="Disordered" evidence="2">
    <location>
        <begin position="878"/>
        <end position="928"/>
    </location>
</feature>
<protein>
    <recommendedName>
        <fullName evidence="5">Titin-like</fullName>
    </recommendedName>
</protein>
<feature type="compositionally biased region" description="Polar residues" evidence="2">
    <location>
        <begin position="1277"/>
        <end position="1288"/>
    </location>
</feature>
<keyword evidence="4" id="KW-1185">Reference proteome</keyword>
<feature type="coiled-coil region" evidence="1">
    <location>
        <begin position="5126"/>
        <end position="5169"/>
    </location>
</feature>
<feature type="compositionally biased region" description="Polar residues" evidence="2">
    <location>
        <begin position="5859"/>
        <end position="5871"/>
    </location>
</feature>
<feature type="compositionally biased region" description="Basic and acidic residues" evidence="2">
    <location>
        <begin position="2169"/>
        <end position="2188"/>
    </location>
</feature>
<feature type="compositionally biased region" description="Polar residues" evidence="2">
    <location>
        <begin position="5831"/>
        <end position="5844"/>
    </location>
</feature>
<feature type="region of interest" description="Disordered" evidence="2">
    <location>
        <begin position="5347"/>
        <end position="5396"/>
    </location>
</feature>
<feature type="compositionally biased region" description="Basic and acidic residues" evidence="2">
    <location>
        <begin position="6466"/>
        <end position="6480"/>
    </location>
</feature>
<feature type="compositionally biased region" description="Basic and acidic residues" evidence="2">
    <location>
        <begin position="4791"/>
        <end position="4821"/>
    </location>
</feature>
<feature type="region of interest" description="Disordered" evidence="2">
    <location>
        <begin position="3279"/>
        <end position="3387"/>
    </location>
</feature>
<feature type="region of interest" description="Disordered" evidence="2">
    <location>
        <begin position="1015"/>
        <end position="1035"/>
    </location>
</feature>
<feature type="region of interest" description="Disordered" evidence="2">
    <location>
        <begin position="754"/>
        <end position="775"/>
    </location>
</feature>
<feature type="region of interest" description="Disordered" evidence="2">
    <location>
        <begin position="1164"/>
        <end position="1291"/>
    </location>
</feature>
<evidence type="ECO:0000256" key="1">
    <source>
        <dbReference type="SAM" id="Coils"/>
    </source>
</evidence>
<feature type="compositionally biased region" description="Polar residues" evidence="2">
    <location>
        <begin position="221"/>
        <end position="230"/>
    </location>
</feature>
<feature type="compositionally biased region" description="Polar residues" evidence="2">
    <location>
        <begin position="254"/>
        <end position="273"/>
    </location>
</feature>
<feature type="compositionally biased region" description="Polar residues" evidence="2">
    <location>
        <begin position="4246"/>
        <end position="4259"/>
    </location>
</feature>
<feature type="region of interest" description="Disordered" evidence="2">
    <location>
        <begin position="1440"/>
        <end position="1507"/>
    </location>
</feature>
<feature type="region of interest" description="Disordered" evidence="2">
    <location>
        <begin position="2028"/>
        <end position="2056"/>
    </location>
</feature>
<feature type="compositionally biased region" description="Basic and acidic residues" evidence="2">
    <location>
        <begin position="5371"/>
        <end position="5383"/>
    </location>
</feature>
<feature type="region of interest" description="Disordered" evidence="2">
    <location>
        <begin position="3966"/>
        <end position="3985"/>
    </location>
</feature>
<feature type="compositionally biased region" description="Basic and acidic residues" evidence="2">
    <location>
        <begin position="6534"/>
        <end position="6549"/>
    </location>
</feature>
<feature type="region of interest" description="Disordered" evidence="2">
    <location>
        <begin position="2118"/>
        <end position="2238"/>
    </location>
</feature>
<feature type="compositionally biased region" description="Basic and acidic residues" evidence="2">
    <location>
        <begin position="2221"/>
        <end position="2238"/>
    </location>
</feature>
<feature type="compositionally biased region" description="Basic and acidic residues" evidence="2">
    <location>
        <begin position="1251"/>
        <end position="1272"/>
    </location>
</feature>
<feature type="compositionally biased region" description="Polar residues" evidence="2">
    <location>
        <begin position="1377"/>
        <end position="1388"/>
    </location>
</feature>
<feature type="compositionally biased region" description="Polar residues" evidence="2">
    <location>
        <begin position="310"/>
        <end position="321"/>
    </location>
</feature>